<dbReference type="SUPFAM" id="SSF48403">
    <property type="entry name" value="Ankyrin repeat"/>
    <property type="match status" value="1"/>
</dbReference>
<keyword evidence="6 8" id="KW-0472">Membrane</keyword>
<evidence type="ECO:0000313" key="11">
    <source>
        <dbReference type="Proteomes" id="UP000287033"/>
    </source>
</evidence>
<dbReference type="Pfam" id="PF01529">
    <property type="entry name" value="DHHC"/>
    <property type="match status" value="1"/>
</dbReference>
<feature type="repeat" description="ANK" evidence="7">
    <location>
        <begin position="79"/>
        <end position="111"/>
    </location>
</feature>
<feature type="domain" description="Palmitoyltransferase DHHC" evidence="9">
    <location>
        <begin position="390"/>
        <end position="514"/>
    </location>
</feature>
<protein>
    <recommendedName>
        <fullName evidence="8">Palmitoyltransferase</fullName>
        <ecNumber evidence="8">2.3.1.225</ecNumber>
    </recommendedName>
</protein>
<sequence length="554" mass="62286">MQPVAPPSHWAAPGSAFSEALTRGDLQQCARWLQQDRTVLSARGWHGFTPLHHAAYRGHKALSYLLLEHGADSNIPNDAGETPFHFACRRGALCIMDQMVKRGANVAALDYQGKTALHQAVSGGSVAAIRYLEEMGRFDFREPDRFLQTPLHSAASIGNEDVIRYLLRAGRCRVDAADMWGMVPMHVAAQTGSAAICWLLTMEAGFSLLQLRNKDGLTPLELAKQGKTHRHQEVTKLLNKFSEESPTGKPKEPIGLYYSCLLLPGVLSAVVFLIASYLGEYGGVFSLIAFAVLGRTVFFQYHRISHLSRLPNPMYLGTFAAGIFHSLYCFYYKILPALWPAHLLLCCMTLLATLLLWMFKEMLTRDPGRLQETSREAEYLTITQLVEANEDPSRFCIYCEIIQPEQAKHCKLCNMCMVNFDHHCLFLMKCIAKNNRRLFNLFLMEVIVCHLTFTASAVWCLHLRYELNFETVLAVLSSESWVVALALMNVATAVWESVILKEQLVTISTNCTTTFRKVPQASAFTWGRRMKNIAVFFIAGNGPRSRHGKFSSQF</sequence>
<dbReference type="InterPro" id="IPR036770">
    <property type="entry name" value="Ankyrin_rpt-contain_sf"/>
</dbReference>
<dbReference type="PANTHER" id="PTHR24161:SF118">
    <property type="entry name" value="PALMITOYLTRANSFERASE"/>
    <property type="match status" value="1"/>
</dbReference>
<comment type="subcellular location">
    <subcellularLocation>
        <location evidence="1">Membrane</location>
        <topology evidence="1">Multi-pass membrane protein</topology>
    </subcellularLocation>
</comment>
<dbReference type="SMART" id="SM00248">
    <property type="entry name" value="ANK"/>
    <property type="match status" value="5"/>
</dbReference>
<comment type="domain">
    <text evidence="8">The DHHC domain is required for palmitoyltransferase activity.</text>
</comment>
<dbReference type="GO" id="GO:0019706">
    <property type="term" value="F:protein-cysteine S-palmitoyltransferase activity"/>
    <property type="evidence" value="ECO:0007669"/>
    <property type="project" value="UniProtKB-EC"/>
</dbReference>
<comment type="catalytic activity">
    <reaction evidence="8">
        <text>L-cysteinyl-[protein] + hexadecanoyl-CoA = S-hexadecanoyl-L-cysteinyl-[protein] + CoA</text>
        <dbReference type="Rhea" id="RHEA:36683"/>
        <dbReference type="Rhea" id="RHEA-COMP:10131"/>
        <dbReference type="Rhea" id="RHEA-COMP:11032"/>
        <dbReference type="ChEBI" id="CHEBI:29950"/>
        <dbReference type="ChEBI" id="CHEBI:57287"/>
        <dbReference type="ChEBI" id="CHEBI:57379"/>
        <dbReference type="ChEBI" id="CHEBI:74151"/>
        <dbReference type="EC" id="2.3.1.225"/>
    </reaction>
</comment>
<feature type="repeat" description="ANK" evidence="7">
    <location>
        <begin position="46"/>
        <end position="78"/>
    </location>
</feature>
<feature type="transmembrane region" description="Helical" evidence="8">
    <location>
        <begin position="481"/>
        <end position="500"/>
    </location>
</feature>
<evidence type="ECO:0000313" key="10">
    <source>
        <dbReference type="EMBL" id="GCC28581.1"/>
    </source>
</evidence>
<feature type="repeat" description="ANK" evidence="7">
    <location>
        <begin position="112"/>
        <end position="136"/>
    </location>
</feature>
<dbReference type="Proteomes" id="UP000287033">
    <property type="component" value="Unassembled WGS sequence"/>
</dbReference>
<dbReference type="EMBL" id="BEZZ01000212">
    <property type="protein sequence ID" value="GCC28581.1"/>
    <property type="molecule type" value="Genomic_DNA"/>
</dbReference>
<keyword evidence="8" id="KW-0808">Transferase</keyword>
<feature type="transmembrane region" description="Helical" evidence="8">
    <location>
        <begin position="256"/>
        <end position="278"/>
    </location>
</feature>
<dbReference type="Pfam" id="PF00023">
    <property type="entry name" value="Ank"/>
    <property type="match status" value="1"/>
</dbReference>
<dbReference type="PROSITE" id="PS50297">
    <property type="entry name" value="ANK_REP_REGION"/>
    <property type="match status" value="4"/>
</dbReference>
<dbReference type="PANTHER" id="PTHR24161">
    <property type="entry name" value="ANK_REP_REGION DOMAIN-CONTAINING PROTEIN-RELATED"/>
    <property type="match status" value="1"/>
</dbReference>
<keyword evidence="8" id="KW-0012">Acyltransferase</keyword>
<evidence type="ECO:0000256" key="7">
    <source>
        <dbReference type="PROSITE-ProRule" id="PRU00023"/>
    </source>
</evidence>
<dbReference type="AlphaFoldDB" id="A0A401SDW0"/>
<evidence type="ECO:0000256" key="3">
    <source>
        <dbReference type="ARBA" id="ARBA00022737"/>
    </source>
</evidence>
<evidence type="ECO:0000256" key="4">
    <source>
        <dbReference type="ARBA" id="ARBA00022989"/>
    </source>
</evidence>
<dbReference type="STRING" id="137246.A0A401SDW0"/>
<dbReference type="GO" id="GO:0016020">
    <property type="term" value="C:membrane"/>
    <property type="evidence" value="ECO:0007669"/>
    <property type="project" value="UniProtKB-SubCell"/>
</dbReference>
<keyword evidence="11" id="KW-1185">Reference proteome</keyword>
<feature type="transmembrane region" description="Helical" evidence="8">
    <location>
        <begin position="284"/>
        <end position="302"/>
    </location>
</feature>
<gene>
    <name evidence="10" type="ORF">chiPu_0007012</name>
</gene>
<dbReference type="OrthoDB" id="194358at2759"/>
<dbReference type="InterPro" id="IPR002110">
    <property type="entry name" value="Ankyrin_rpt"/>
</dbReference>
<evidence type="ECO:0000256" key="8">
    <source>
        <dbReference type="RuleBase" id="RU079119"/>
    </source>
</evidence>
<dbReference type="Pfam" id="PF12796">
    <property type="entry name" value="Ank_2"/>
    <property type="match status" value="1"/>
</dbReference>
<evidence type="ECO:0000256" key="6">
    <source>
        <dbReference type="ARBA" id="ARBA00023136"/>
    </source>
</evidence>
<keyword evidence="4 8" id="KW-1133">Transmembrane helix</keyword>
<accession>A0A401SDW0</accession>
<evidence type="ECO:0000256" key="1">
    <source>
        <dbReference type="ARBA" id="ARBA00004141"/>
    </source>
</evidence>
<dbReference type="OMA" id="SHVLYYW"/>
<proteinExistence type="inferred from homology"/>
<dbReference type="PROSITE" id="PS50216">
    <property type="entry name" value="DHHC"/>
    <property type="match status" value="1"/>
</dbReference>
<comment type="similarity">
    <text evidence="8">Belongs to the DHHC palmitoyltransferase family.</text>
</comment>
<dbReference type="Gene3D" id="1.25.40.20">
    <property type="entry name" value="Ankyrin repeat-containing domain"/>
    <property type="match status" value="2"/>
</dbReference>
<comment type="caution">
    <text evidence="10">The sequence shown here is derived from an EMBL/GenBank/DDBJ whole genome shotgun (WGS) entry which is preliminary data.</text>
</comment>
<keyword evidence="3" id="KW-0677">Repeat</keyword>
<name>A0A401SDW0_CHIPU</name>
<dbReference type="PROSITE" id="PS50088">
    <property type="entry name" value="ANK_REPEAT"/>
    <property type="match status" value="4"/>
</dbReference>
<evidence type="ECO:0000259" key="9">
    <source>
        <dbReference type="Pfam" id="PF01529"/>
    </source>
</evidence>
<evidence type="ECO:0000256" key="2">
    <source>
        <dbReference type="ARBA" id="ARBA00022692"/>
    </source>
</evidence>
<organism evidence="10 11">
    <name type="scientific">Chiloscyllium punctatum</name>
    <name type="common">Brownbanded bambooshark</name>
    <name type="synonym">Hemiscyllium punctatum</name>
    <dbReference type="NCBI Taxonomy" id="137246"/>
    <lineage>
        <taxon>Eukaryota</taxon>
        <taxon>Metazoa</taxon>
        <taxon>Chordata</taxon>
        <taxon>Craniata</taxon>
        <taxon>Vertebrata</taxon>
        <taxon>Chondrichthyes</taxon>
        <taxon>Elasmobranchii</taxon>
        <taxon>Galeomorphii</taxon>
        <taxon>Galeoidea</taxon>
        <taxon>Orectolobiformes</taxon>
        <taxon>Hemiscylliidae</taxon>
        <taxon>Chiloscyllium</taxon>
    </lineage>
</organism>
<dbReference type="EC" id="2.3.1.225" evidence="8"/>
<feature type="transmembrane region" description="Helical" evidence="8">
    <location>
        <begin position="314"/>
        <end position="334"/>
    </location>
</feature>
<feature type="transmembrane region" description="Helical" evidence="8">
    <location>
        <begin position="340"/>
        <end position="359"/>
    </location>
</feature>
<feature type="repeat" description="ANK" evidence="7">
    <location>
        <begin position="146"/>
        <end position="170"/>
    </location>
</feature>
<keyword evidence="5 7" id="KW-0040">ANK repeat</keyword>
<dbReference type="InterPro" id="IPR001594">
    <property type="entry name" value="Palmitoyltrfase_DHHC"/>
</dbReference>
<keyword evidence="2 8" id="KW-0812">Transmembrane</keyword>
<evidence type="ECO:0000256" key="5">
    <source>
        <dbReference type="ARBA" id="ARBA00023043"/>
    </source>
</evidence>
<feature type="transmembrane region" description="Helical" evidence="8">
    <location>
        <begin position="438"/>
        <end position="461"/>
    </location>
</feature>
<reference evidence="10 11" key="1">
    <citation type="journal article" date="2018" name="Nat. Ecol. Evol.">
        <title>Shark genomes provide insights into elasmobranch evolution and the origin of vertebrates.</title>
        <authorList>
            <person name="Hara Y"/>
            <person name="Yamaguchi K"/>
            <person name="Onimaru K"/>
            <person name="Kadota M"/>
            <person name="Koyanagi M"/>
            <person name="Keeley SD"/>
            <person name="Tatsumi K"/>
            <person name="Tanaka K"/>
            <person name="Motone F"/>
            <person name="Kageyama Y"/>
            <person name="Nozu R"/>
            <person name="Adachi N"/>
            <person name="Nishimura O"/>
            <person name="Nakagawa R"/>
            <person name="Tanegashima C"/>
            <person name="Kiyatake I"/>
            <person name="Matsumoto R"/>
            <person name="Murakumo K"/>
            <person name="Nishida K"/>
            <person name="Terakita A"/>
            <person name="Kuratani S"/>
            <person name="Sato K"/>
            <person name="Hyodo S Kuraku.S."/>
        </authorList>
    </citation>
    <scope>NUCLEOTIDE SEQUENCE [LARGE SCALE GENOMIC DNA]</scope>
</reference>